<evidence type="ECO:0000313" key="1">
    <source>
        <dbReference type="EMBL" id="NMQ06450.1"/>
    </source>
</evidence>
<keyword evidence="2" id="KW-1185">Reference proteome</keyword>
<reference evidence="1" key="1">
    <citation type="submission" date="2019-03" db="EMBL/GenBank/DDBJ databases">
        <title>Metabolic reconstructions from genomes of highly enriched 'Candidatus Accumulibacter' and 'Candidatus Competibacter' bioreactor populations.</title>
        <authorList>
            <person name="Annavajhala M.K."/>
            <person name="Welles L."/>
            <person name="Abbas B."/>
            <person name="Sorokin D."/>
            <person name="Park H."/>
            <person name="Van Loosdrecht M."/>
            <person name="Chandran K."/>
        </authorList>
    </citation>
    <scope>NUCLEOTIDE SEQUENCE</scope>
    <source>
        <strain evidence="1">SBR_L</strain>
    </source>
</reference>
<sequence>MNSSALWVGQKGTELLVHDPDAQVAGSDLVVLWNKTTQEVELYNRDILRKNVATVSDSRVSDEAISLYSAWLVNFKSLLDEERVYLVKRIENEKAREN</sequence>
<accession>A0ABX1TD04</accession>
<dbReference type="EMBL" id="SPMX01000042">
    <property type="protein sequence ID" value="NMQ06450.1"/>
    <property type="molecule type" value="Genomic_DNA"/>
</dbReference>
<organism evidence="1 2">
    <name type="scientific">Candidatus Accumulibacter contiguus</name>
    <dbReference type="NCBI Taxonomy" id="2954381"/>
    <lineage>
        <taxon>Bacteria</taxon>
        <taxon>Pseudomonadati</taxon>
        <taxon>Pseudomonadota</taxon>
        <taxon>Betaproteobacteria</taxon>
        <taxon>Candidatus Accumulibacter</taxon>
    </lineage>
</organism>
<proteinExistence type="predicted"/>
<evidence type="ECO:0000313" key="2">
    <source>
        <dbReference type="Proteomes" id="UP000886469"/>
    </source>
</evidence>
<protein>
    <submittedName>
        <fullName evidence="1">Uncharacterized protein</fullName>
    </submittedName>
</protein>
<name>A0ABX1TD04_9PROT</name>
<gene>
    <name evidence="1" type="ORF">E4Q08_14935</name>
</gene>
<comment type="caution">
    <text evidence="1">The sequence shown here is derived from an EMBL/GenBank/DDBJ whole genome shotgun (WGS) entry which is preliminary data.</text>
</comment>
<dbReference type="RefSeq" id="WP_169070979.1">
    <property type="nucleotide sequence ID" value="NZ_SPMX01000042.1"/>
</dbReference>
<dbReference type="Proteomes" id="UP000886469">
    <property type="component" value="Unassembled WGS sequence"/>
</dbReference>